<dbReference type="EMBL" id="LQYT01000045">
    <property type="protein sequence ID" value="KYD18828.1"/>
    <property type="molecule type" value="Genomic_DNA"/>
</dbReference>
<sequence>MLAFASTGSGPFFIFLKYWLRRGFFRPKAKKIGKGAFTR</sequence>
<dbReference type="STRING" id="301148.B4135_0055"/>
<evidence type="ECO:0000313" key="2">
    <source>
        <dbReference type="Proteomes" id="UP000075683"/>
    </source>
</evidence>
<evidence type="ECO:0000313" key="1">
    <source>
        <dbReference type="EMBL" id="KYD18828.1"/>
    </source>
</evidence>
<gene>
    <name evidence="1" type="ORF">B4135_0055</name>
</gene>
<reference evidence="1 2" key="1">
    <citation type="submission" date="2016-01" db="EMBL/GenBank/DDBJ databases">
        <title>Draft Genome Sequences of Seven Thermophilic Sporeformers Isolated from Foods.</title>
        <authorList>
            <person name="Berendsen E.M."/>
            <person name="Wells-Bennik M.H."/>
            <person name="Krawcyk A.O."/>
            <person name="De Jong A."/>
            <person name="Holsappel S."/>
            <person name="Eijlander R.T."/>
            <person name="Kuipers O.P."/>
        </authorList>
    </citation>
    <scope>NUCLEOTIDE SEQUENCE [LARGE SCALE GENOMIC DNA]</scope>
    <source>
        <strain evidence="1 2">B4135</strain>
    </source>
</reference>
<dbReference type="Proteomes" id="UP000075683">
    <property type="component" value="Unassembled WGS sequence"/>
</dbReference>
<accession>A0A150M2S5</accession>
<organism evidence="1 2">
    <name type="scientific">Caldibacillus debilis</name>
    <dbReference type="NCBI Taxonomy" id="301148"/>
    <lineage>
        <taxon>Bacteria</taxon>
        <taxon>Bacillati</taxon>
        <taxon>Bacillota</taxon>
        <taxon>Bacilli</taxon>
        <taxon>Bacillales</taxon>
        <taxon>Bacillaceae</taxon>
        <taxon>Caldibacillus</taxon>
    </lineage>
</organism>
<protein>
    <submittedName>
        <fullName evidence="1">Uncharacterized protein</fullName>
    </submittedName>
</protein>
<comment type="caution">
    <text evidence="1">The sequence shown here is derived from an EMBL/GenBank/DDBJ whole genome shotgun (WGS) entry which is preliminary data.</text>
</comment>
<dbReference type="AlphaFoldDB" id="A0A150M2S5"/>
<proteinExistence type="predicted"/>
<name>A0A150M2S5_9BACI</name>